<reference evidence="1" key="1">
    <citation type="submission" date="2014-09" db="EMBL/GenBank/DDBJ databases">
        <authorList>
            <person name="Magalhaes I.L.F."/>
            <person name="Oliveira U."/>
            <person name="Santos F.R."/>
            <person name="Vidigal T.H.D.A."/>
            <person name="Brescovit A.D."/>
            <person name="Santos A.J."/>
        </authorList>
    </citation>
    <scope>NUCLEOTIDE SEQUENCE</scope>
    <source>
        <tissue evidence="1">Shoot tissue taken approximately 20 cm above the soil surface</tissue>
    </source>
</reference>
<sequence>MFGDGGEKWPVVIPVEELGMSFPGIKVRPFCFCTCIFFSSNTLRARAFVDALR</sequence>
<dbReference type="EMBL" id="GBRH01163840">
    <property type="protein sequence ID" value="JAE34056.1"/>
    <property type="molecule type" value="Transcribed_RNA"/>
</dbReference>
<evidence type="ECO:0000313" key="1">
    <source>
        <dbReference type="EMBL" id="JAE34056.1"/>
    </source>
</evidence>
<organism evidence="1">
    <name type="scientific">Arundo donax</name>
    <name type="common">Giant reed</name>
    <name type="synonym">Donax arundinaceus</name>
    <dbReference type="NCBI Taxonomy" id="35708"/>
    <lineage>
        <taxon>Eukaryota</taxon>
        <taxon>Viridiplantae</taxon>
        <taxon>Streptophyta</taxon>
        <taxon>Embryophyta</taxon>
        <taxon>Tracheophyta</taxon>
        <taxon>Spermatophyta</taxon>
        <taxon>Magnoliopsida</taxon>
        <taxon>Liliopsida</taxon>
        <taxon>Poales</taxon>
        <taxon>Poaceae</taxon>
        <taxon>PACMAD clade</taxon>
        <taxon>Arundinoideae</taxon>
        <taxon>Arundineae</taxon>
        <taxon>Arundo</taxon>
    </lineage>
</organism>
<dbReference type="AlphaFoldDB" id="A0A0A9HGT2"/>
<protein>
    <submittedName>
        <fullName evidence="1">Uncharacterized protein</fullName>
    </submittedName>
</protein>
<reference evidence="1" key="2">
    <citation type="journal article" date="2015" name="Data Brief">
        <title>Shoot transcriptome of the giant reed, Arundo donax.</title>
        <authorList>
            <person name="Barrero R.A."/>
            <person name="Guerrero F.D."/>
            <person name="Moolhuijzen P."/>
            <person name="Goolsby J.A."/>
            <person name="Tidwell J."/>
            <person name="Bellgard S.E."/>
            <person name="Bellgard M.I."/>
        </authorList>
    </citation>
    <scope>NUCLEOTIDE SEQUENCE</scope>
    <source>
        <tissue evidence="1">Shoot tissue taken approximately 20 cm above the soil surface</tissue>
    </source>
</reference>
<accession>A0A0A9HGT2</accession>
<proteinExistence type="predicted"/>
<name>A0A0A9HGT2_ARUDO</name>